<dbReference type="InterPro" id="IPR005174">
    <property type="entry name" value="KIB1-4_b-propeller"/>
</dbReference>
<evidence type="ECO:0000256" key="6">
    <source>
        <dbReference type="SAM" id="MobiDB-lite"/>
    </source>
</evidence>
<evidence type="ECO:0000256" key="3">
    <source>
        <dbReference type="ARBA" id="ARBA00022980"/>
    </source>
</evidence>
<comment type="subunit">
    <text evidence="2">Part of the 30S ribosomal subunit.</text>
</comment>
<dbReference type="CDD" id="cd03368">
    <property type="entry name" value="Ribosomal_S12"/>
    <property type="match status" value="1"/>
</dbReference>
<dbReference type="AlphaFoldDB" id="A0AA88AA06"/>
<dbReference type="NCBIfam" id="TIGR00981">
    <property type="entry name" value="rpsL_bact"/>
    <property type="match status" value="1"/>
</dbReference>
<sequence>MQFGAVCVSWHSAMKFNQVKHITSPRHQHQVPILLVPDQDERTLSVYDVMHEKFLDLKVLIPHTERFCGSSKGWLIAVNRDYSVTLYKPYFMAKNENSGANTSLYLNLPRLFPRSPEDEECFSYPIWSHHVFKAIITADPLEDANKCIVLTIFGEYLQLAYTGCAKDTTWTMIGVEYGQFDDILCRKNQVYALSYHGDNSSIAVLASNFAECEPNCIYFTQDKDAYIPSTQHRSSKGSRRPTKARKPGSFRKWIPIRRVHNRMDKLTLTRQFGIRFGIFLGSYSSERSGRREESGNKGDLSVNFSTITPKKPNSALRKVARVRLTSGFEITAYIPGIGHNLQEHSVVLVRGGRVKDLPGVRYHIVRGTLDAVRVKDHQQGRSTSGSIHVQASKSGCQPSPRDPSPGVNPAASPAHALQAAIPARENLGPDSHPAASQARDSSPAPAQRVKSAHLLPLAATPAPGPAHVSGRNSSPRESCQLQAIQSVTSASLPRVSG</sequence>
<dbReference type="InterPro" id="IPR005679">
    <property type="entry name" value="Ribosomal_uS12_bac"/>
</dbReference>
<reference evidence="8" key="1">
    <citation type="submission" date="2023-07" db="EMBL/GenBank/DDBJ databases">
        <title>draft genome sequence of fig (Ficus carica).</title>
        <authorList>
            <person name="Takahashi T."/>
            <person name="Nishimura K."/>
        </authorList>
    </citation>
    <scope>NUCLEOTIDE SEQUENCE</scope>
</reference>
<dbReference type="SUPFAM" id="SSF50249">
    <property type="entry name" value="Nucleic acid-binding proteins"/>
    <property type="match status" value="1"/>
</dbReference>
<dbReference type="GO" id="GO:0003735">
    <property type="term" value="F:structural constituent of ribosome"/>
    <property type="evidence" value="ECO:0007669"/>
    <property type="project" value="InterPro"/>
</dbReference>
<organism evidence="8 9">
    <name type="scientific">Ficus carica</name>
    <name type="common">Common fig</name>
    <dbReference type="NCBI Taxonomy" id="3494"/>
    <lineage>
        <taxon>Eukaryota</taxon>
        <taxon>Viridiplantae</taxon>
        <taxon>Streptophyta</taxon>
        <taxon>Embryophyta</taxon>
        <taxon>Tracheophyta</taxon>
        <taxon>Spermatophyta</taxon>
        <taxon>Magnoliopsida</taxon>
        <taxon>eudicotyledons</taxon>
        <taxon>Gunneridae</taxon>
        <taxon>Pentapetalae</taxon>
        <taxon>rosids</taxon>
        <taxon>fabids</taxon>
        <taxon>Rosales</taxon>
        <taxon>Moraceae</taxon>
        <taxon>Ficeae</taxon>
        <taxon>Ficus</taxon>
    </lineage>
</organism>
<keyword evidence="3" id="KW-0689">Ribosomal protein</keyword>
<feature type="compositionally biased region" description="Low complexity" evidence="6">
    <location>
        <begin position="409"/>
        <end position="423"/>
    </location>
</feature>
<dbReference type="GO" id="GO:0015935">
    <property type="term" value="C:small ribosomal subunit"/>
    <property type="evidence" value="ECO:0007669"/>
    <property type="project" value="InterPro"/>
</dbReference>
<dbReference type="InterPro" id="IPR012340">
    <property type="entry name" value="NA-bd_OB-fold"/>
</dbReference>
<accession>A0AA88AA06</accession>
<dbReference type="EMBL" id="BTGU01000030">
    <property type="protein sequence ID" value="GMN49412.1"/>
    <property type="molecule type" value="Genomic_DNA"/>
</dbReference>
<evidence type="ECO:0000256" key="1">
    <source>
        <dbReference type="ARBA" id="ARBA00005657"/>
    </source>
</evidence>
<keyword evidence="9" id="KW-1185">Reference proteome</keyword>
<keyword evidence="4" id="KW-0687">Ribonucleoprotein</keyword>
<name>A0AA88AA06_FICCA</name>
<dbReference type="Gene3D" id="2.40.50.140">
    <property type="entry name" value="Nucleic acid-binding proteins"/>
    <property type="match status" value="1"/>
</dbReference>
<dbReference type="PROSITE" id="PS00055">
    <property type="entry name" value="RIBOSOMAL_S12"/>
    <property type="match status" value="1"/>
</dbReference>
<evidence type="ECO:0000313" key="8">
    <source>
        <dbReference type="EMBL" id="GMN49412.1"/>
    </source>
</evidence>
<dbReference type="InterPro" id="IPR006032">
    <property type="entry name" value="Ribosomal_uS12"/>
</dbReference>
<evidence type="ECO:0000259" key="7">
    <source>
        <dbReference type="Pfam" id="PF03478"/>
    </source>
</evidence>
<gene>
    <name evidence="8" type="ORF">TIFTF001_018544</name>
</gene>
<feature type="domain" description="KIB1-4 beta-propeller" evidence="7">
    <location>
        <begin position="58"/>
        <end position="197"/>
    </location>
</feature>
<evidence type="ECO:0000256" key="5">
    <source>
        <dbReference type="ARBA" id="ARBA00024830"/>
    </source>
</evidence>
<feature type="compositionally biased region" description="Polar residues" evidence="6">
    <location>
        <begin position="470"/>
        <end position="491"/>
    </location>
</feature>
<proteinExistence type="inferred from homology"/>
<feature type="region of interest" description="Disordered" evidence="6">
    <location>
        <begin position="376"/>
        <end position="497"/>
    </location>
</feature>
<feature type="compositionally biased region" description="Polar residues" evidence="6">
    <location>
        <begin position="380"/>
        <end position="397"/>
    </location>
</feature>
<dbReference type="GO" id="GO:0006412">
    <property type="term" value="P:translation"/>
    <property type="evidence" value="ECO:0007669"/>
    <property type="project" value="InterPro"/>
</dbReference>
<evidence type="ECO:0000313" key="9">
    <source>
        <dbReference type="Proteomes" id="UP001187192"/>
    </source>
</evidence>
<dbReference type="Pfam" id="PF00164">
    <property type="entry name" value="Ribosom_S12_S23"/>
    <property type="match status" value="1"/>
</dbReference>
<evidence type="ECO:0000256" key="4">
    <source>
        <dbReference type="ARBA" id="ARBA00023274"/>
    </source>
</evidence>
<protein>
    <recommendedName>
        <fullName evidence="7">KIB1-4 beta-propeller domain-containing protein</fullName>
    </recommendedName>
</protein>
<dbReference type="PANTHER" id="PTHR11652">
    <property type="entry name" value="30S RIBOSOMAL PROTEIN S12 FAMILY MEMBER"/>
    <property type="match status" value="1"/>
</dbReference>
<comment type="similarity">
    <text evidence="1">Belongs to the universal ribosomal protein uS12 family.</text>
</comment>
<evidence type="ECO:0000256" key="2">
    <source>
        <dbReference type="ARBA" id="ARBA00011458"/>
    </source>
</evidence>
<dbReference type="Proteomes" id="UP001187192">
    <property type="component" value="Unassembled WGS sequence"/>
</dbReference>
<comment type="caution">
    <text evidence="8">The sequence shown here is derived from an EMBL/GenBank/DDBJ whole genome shotgun (WGS) entry which is preliminary data.</text>
</comment>
<comment type="function">
    <text evidence="5">With S4 and S5 plays an important role in translational accuracy. Located at the interface of the 30S and 50S subunits.</text>
</comment>
<dbReference type="PRINTS" id="PR01034">
    <property type="entry name" value="RIBOSOMALS12"/>
</dbReference>
<dbReference type="Pfam" id="PF03478">
    <property type="entry name" value="Beta-prop_KIB1-4"/>
    <property type="match status" value="1"/>
</dbReference>